<gene>
    <name evidence="2" type="ORF">METZ01_LOCUS372711</name>
</gene>
<evidence type="ECO:0000313" key="2">
    <source>
        <dbReference type="EMBL" id="SVD19857.1"/>
    </source>
</evidence>
<proteinExistence type="predicted"/>
<organism evidence="2">
    <name type="scientific">marine metagenome</name>
    <dbReference type="NCBI Taxonomy" id="408172"/>
    <lineage>
        <taxon>unclassified sequences</taxon>
        <taxon>metagenomes</taxon>
        <taxon>ecological metagenomes</taxon>
    </lineage>
</organism>
<accession>A0A382TEE7</accession>
<protein>
    <submittedName>
        <fullName evidence="2">Uncharacterized protein</fullName>
    </submittedName>
</protein>
<name>A0A382TEE7_9ZZZZ</name>
<evidence type="ECO:0000256" key="1">
    <source>
        <dbReference type="SAM" id="MobiDB-lite"/>
    </source>
</evidence>
<dbReference type="AlphaFoldDB" id="A0A382TEE7"/>
<sequence>MPDADEPVEAVKEEAELVDEFTETDDLPIELEE</sequence>
<reference evidence="2" key="1">
    <citation type="submission" date="2018-05" db="EMBL/GenBank/DDBJ databases">
        <authorList>
            <person name="Lanie J.A."/>
            <person name="Ng W.-L."/>
            <person name="Kazmierczak K.M."/>
            <person name="Andrzejewski T.M."/>
            <person name="Davidsen T.M."/>
            <person name="Wayne K.J."/>
            <person name="Tettelin H."/>
            <person name="Glass J.I."/>
            <person name="Rusch D."/>
            <person name="Podicherti R."/>
            <person name="Tsui H.-C.T."/>
            <person name="Winkler M.E."/>
        </authorList>
    </citation>
    <scope>NUCLEOTIDE SEQUENCE</scope>
</reference>
<feature type="region of interest" description="Disordered" evidence="1">
    <location>
        <begin position="1"/>
        <end position="33"/>
    </location>
</feature>
<feature type="compositionally biased region" description="Acidic residues" evidence="1">
    <location>
        <begin position="16"/>
        <end position="33"/>
    </location>
</feature>
<dbReference type="EMBL" id="UINC01135605">
    <property type="protein sequence ID" value="SVD19857.1"/>
    <property type="molecule type" value="Genomic_DNA"/>
</dbReference>